<dbReference type="Gene3D" id="3.30.70.330">
    <property type="match status" value="2"/>
</dbReference>
<reference evidence="10" key="1">
    <citation type="journal article" date="2017" name="Nat. Ecol. Evol.">
        <title>Genome expansion and lineage-specific genetic innovations in the forest pathogenic fungi Armillaria.</title>
        <authorList>
            <person name="Sipos G."/>
            <person name="Prasanna A.N."/>
            <person name="Walter M.C."/>
            <person name="O'Connor E."/>
            <person name="Balint B."/>
            <person name="Krizsan K."/>
            <person name="Kiss B."/>
            <person name="Hess J."/>
            <person name="Varga T."/>
            <person name="Slot J."/>
            <person name="Riley R."/>
            <person name="Boka B."/>
            <person name="Rigling D."/>
            <person name="Barry K."/>
            <person name="Lee J."/>
            <person name="Mihaltcheva S."/>
            <person name="LaButti K."/>
            <person name="Lipzen A."/>
            <person name="Waldron R."/>
            <person name="Moloney N.M."/>
            <person name="Sperisen C."/>
            <person name="Kredics L."/>
            <person name="Vagvoelgyi C."/>
            <person name="Patrignani A."/>
            <person name="Fitzpatrick D."/>
            <person name="Nagy I."/>
            <person name="Doyle S."/>
            <person name="Anderson J.B."/>
            <person name="Grigoriev I.V."/>
            <person name="Gueldener U."/>
            <person name="Muensterkoetter M."/>
            <person name="Nagy L.G."/>
        </authorList>
    </citation>
    <scope>NUCLEOTIDE SEQUENCE [LARGE SCALE GENOMIC DNA]</scope>
    <source>
        <strain evidence="10">C18/9</strain>
    </source>
</reference>
<name>A0A284RQ06_ARMOS</name>
<dbReference type="SMART" id="SM00715">
    <property type="entry name" value="LA"/>
    <property type="match status" value="1"/>
</dbReference>
<dbReference type="InterPro" id="IPR036390">
    <property type="entry name" value="WH_DNA-bd_sf"/>
</dbReference>
<dbReference type="Pfam" id="PF05383">
    <property type="entry name" value="La"/>
    <property type="match status" value="1"/>
</dbReference>
<evidence type="ECO:0000313" key="10">
    <source>
        <dbReference type="Proteomes" id="UP000219338"/>
    </source>
</evidence>
<dbReference type="EMBL" id="FUEG01000013">
    <property type="protein sequence ID" value="SJL10808.1"/>
    <property type="molecule type" value="Genomic_DNA"/>
</dbReference>
<dbReference type="InterPro" id="IPR036388">
    <property type="entry name" value="WH-like_DNA-bd_sf"/>
</dbReference>
<accession>A0A284RQ06</accession>
<dbReference type="SMART" id="SM00360">
    <property type="entry name" value="RRM"/>
    <property type="match status" value="1"/>
</dbReference>
<dbReference type="InterPro" id="IPR006630">
    <property type="entry name" value="La_HTH"/>
</dbReference>
<comment type="subcellular location">
    <subcellularLocation>
        <location evidence="1">Nucleus</location>
    </subcellularLocation>
</comment>
<dbReference type="CDD" id="cd12291">
    <property type="entry name" value="RRM1_La"/>
    <property type="match status" value="1"/>
</dbReference>
<dbReference type="GO" id="GO:1990904">
    <property type="term" value="C:ribonucleoprotein complex"/>
    <property type="evidence" value="ECO:0007669"/>
    <property type="project" value="UniProtKB-UniRule"/>
</dbReference>
<evidence type="ECO:0000259" key="6">
    <source>
        <dbReference type="PROSITE" id="PS50102"/>
    </source>
</evidence>
<keyword evidence="2 4" id="KW-0694">RNA-binding</keyword>
<proteinExistence type="predicted"/>
<organism evidence="9 10">
    <name type="scientific">Armillaria ostoyae</name>
    <name type="common">Armillaria root rot fungus</name>
    <dbReference type="NCBI Taxonomy" id="47428"/>
    <lineage>
        <taxon>Eukaryota</taxon>
        <taxon>Fungi</taxon>
        <taxon>Dikarya</taxon>
        <taxon>Basidiomycota</taxon>
        <taxon>Agaricomycotina</taxon>
        <taxon>Agaricomycetes</taxon>
        <taxon>Agaricomycetidae</taxon>
        <taxon>Agaricales</taxon>
        <taxon>Marasmiineae</taxon>
        <taxon>Physalacriaceae</taxon>
        <taxon>Armillaria</taxon>
    </lineage>
</organism>
<evidence type="ECO:0000313" key="9">
    <source>
        <dbReference type="EMBL" id="SJL10808.1"/>
    </source>
</evidence>
<dbReference type="PRINTS" id="PR00302">
    <property type="entry name" value="LUPUSLA"/>
</dbReference>
<evidence type="ECO:0000259" key="7">
    <source>
        <dbReference type="PROSITE" id="PS50961"/>
    </source>
</evidence>
<evidence type="ECO:0000256" key="1">
    <source>
        <dbReference type="ARBA" id="ARBA00004123"/>
    </source>
</evidence>
<dbReference type="Pfam" id="PF00076">
    <property type="entry name" value="RRM_1"/>
    <property type="match status" value="1"/>
</dbReference>
<feature type="compositionally biased region" description="Gly residues" evidence="5">
    <location>
        <begin position="393"/>
        <end position="408"/>
    </location>
</feature>
<evidence type="ECO:0000259" key="8">
    <source>
        <dbReference type="PROSITE" id="PS51939"/>
    </source>
</evidence>
<evidence type="ECO:0000256" key="4">
    <source>
        <dbReference type="PROSITE-ProRule" id="PRU00332"/>
    </source>
</evidence>
<dbReference type="PANTHER" id="PTHR22792:SF140">
    <property type="entry name" value="ACHILLES, ISOFORM A"/>
    <property type="match status" value="1"/>
</dbReference>
<dbReference type="InterPro" id="IPR014886">
    <property type="entry name" value="La_xRRM"/>
</dbReference>
<dbReference type="InterPro" id="IPR012677">
    <property type="entry name" value="Nucleotide-bd_a/b_plait_sf"/>
</dbReference>
<evidence type="ECO:0000256" key="3">
    <source>
        <dbReference type="ARBA" id="ARBA00023242"/>
    </source>
</evidence>
<dbReference type="PROSITE" id="PS51939">
    <property type="entry name" value="XRRM"/>
    <property type="match status" value="1"/>
</dbReference>
<dbReference type="SUPFAM" id="SSF54928">
    <property type="entry name" value="RNA-binding domain, RBD"/>
    <property type="match status" value="1"/>
</dbReference>
<dbReference type="InterPro" id="IPR002344">
    <property type="entry name" value="Lupus_La"/>
</dbReference>
<dbReference type="InterPro" id="IPR045180">
    <property type="entry name" value="La_dom_prot"/>
</dbReference>
<dbReference type="PANTHER" id="PTHR22792">
    <property type="entry name" value="LUPUS LA PROTEIN-RELATED"/>
    <property type="match status" value="1"/>
</dbReference>
<dbReference type="InterPro" id="IPR035979">
    <property type="entry name" value="RBD_domain_sf"/>
</dbReference>
<dbReference type="STRING" id="47428.A0A284RQ06"/>
<sequence length="485" mass="54206">MADETMVEVPAVTVDADSTTTAATDVVMNEGEEKIKLDKAVRQIEFYFADSNLPYDRFMWTLHAKDAEHWIPLDIVTSFKRMREYAPLLAKIPEALRASELLEVNESGKQVRRRTEPKEPVGQFERSVYAKGLGTEEENSKLQSRLEDFFQFYGNTNEVRMRRDEEKKFKGSVFVEFTEMSGVEAFLNADPKPTWDGKDLVIMSKEDYCQMKVKEKGLTGKAAQFRKDLITRRKFDAFKNMENEKKANEGKKEVEKKDIYLEYLGTKLLITPDSKGVGTVKEEEIPFLKGATLKFEGAFDNVSFNALKQPIRDLFEGQTPFIKYQRGDNHGLVGFSKPLTEEDITKIKDGVKKLEDKDLTWSTIGEEEEKAFQIERAQSAARAVLRNTEDGGPIRGRGRGGARGSARGGRGRGRGRGGRGGRGGHGRRENDRKDVGGDDGPEQAGEKRKRAVEPDGGPDVGVRGVGGPPVIQSAKKVKTEADPAP</sequence>
<dbReference type="SUPFAM" id="SSF46785">
    <property type="entry name" value="Winged helix' DNA-binding domain"/>
    <property type="match status" value="1"/>
</dbReference>
<dbReference type="InterPro" id="IPR000504">
    <property type="entry name" value="RRM_dom"/>
</dbReference>
<dbReference type="PROSITE" id="PS50961">
    <property type="entry name" value="HTH_LA"/>
    <property type="match status" value="1"/>
</dbReference>
<protein>
    <submittedName>
        <fullName evidence="9">Uncharacterized protein</fullName>
    </submittedName>
</protein>
<dbReference type="OrthoDB" id="439993at2759"/>
<dbReference type="Gene3D" id="1.10.10.10">
    <property type="entry name" value="Winged helix-like DNA-binding domain superfamily/Winged helix DNA-binding domain"/>
    <property type="match status" value="1"/>
</dbReference>
<dbReference type="AlphaFoldDB" id="A0A284RQ06"/>
<feature type="domain" description="RRM" evidence="6">
    <location>
        <begin position="126"/>
        <end position="207"/>
    </location>
</feature>
<keyword evidence="3" id="KW-0539">Nucleus</keyword>
<dbReference type="GO" id="GO:0003729">
    <property type="term" value="F:mRNA binding"/>
    <property type="evidence" value="ECO:0007669"/>
    <property type="project" value="TreeGrafter"/>
</dbReference>
<feature type="domain" description="XRRM" evidence="8">
    <location>
        <begin position="286"/>
        <end position="425"/>
    </location>
</feature>
<keyword evidence="10" id="KW-1185">Reference proteome</keyword>
<dbReference type="PROSITE" id="PS50102">
    <property type="entry name" value="RRM"/>
    <property type="match status" value="1"/>
</dbReference>
<gene>
    <name evidence="9" type="ORF">ARMOST_14202</name>
</gene>
<dbReference type="Proteomes" id="UP000219338">
    <property type="component" value="Unassembled WGS sequence"/>
</dbReference>
<dbReference type="GO" id="GO:0005634">
    <property type="term" value="C:nucleus"/>
    <property type="evidence" value="ECO:0007669"/>
    <property type="project" value="UniProtKB-SubCell"/>
</dbReference>
<evidence type="ECO:0000256" key="5">
    <source>
        <dbReference type="SAM" id="MobiDB-lite"/>
    </source>
</evidence>
<dbReference type="OMA" id="QFERSIY"/>
<evidence type="ECO:0000256" key="2">
    <source>
        <dbReference type="ARBA" id="ARBA00022884"/>
    </source>
</evidence>
<feature type="region of interest" description="Disordered" evidence="5">
    <location>
        <begin position="386"/>
        <end position="485"/>
    </location>
</feature>
<feature type="compositionally biased region" description="Basic residues" evidence="5">
    <location>
        <begin position="409"/>
        <end position="425"/>
    </location>
</feature>
<feature type="domain" description="HTH La-type RNA-binding" evidence="7">
    <location>
        <begin position="30"/>
        <end position="123"/>
    </location>
</feature>
<dbReference type="GO" id="GO:0006396">
    <property type="term" value="P:RNA processing"/>
    <property type="evidence" value="ECO:0007669"/>
    <property type="project" value="InterPro"/>
</dbReference>
<feature type="compositionally biased region" description="Basic and acidic residues" evidence="5">
    <location>
        <begin position="426"/>
        <end position="436"/>
    </location>
</feature>